<dbReference type="Proteomes" id="UP000075321">
    <property type="component" value="Unassembled WGS sequence"/>
</dbReference>
<dbReference type="RefSeq" id="WP_066380085.1">
    <property type="nucleotide sequence ID" value="NZ_LTAZ01000003.1"/>
</dbReference>
<gene>
    <name evidence="2" type="ORF">HAPAU_09300</name>
</gene>
<accession>A0A151AHP7</accession>
<dbReference type="AlphaFoldDB" id="A0A151AHP7"/>
<keyword evidence="1" id="KW-0812">Transmembrane</keyword>
<keyword evidence="3" id="KW-1185">Reference proteome</keyword>
<protein>
    <recommendedName>
        <fullName evidence="4">Cytidylyltransferase family protein</fullName>
    </recommendedName>
</protein>
<dbReference type="PANTHER" id="PTHR31303:SF1">
    <property type="entry name" value="CTP-DEPENDENT DIACYLGLYCEROL KINASE 1"/>
    <property type="match status" value="1"/>
</dbReference>
<sequence length="184" mass="19348">MAEIGRRLVHASGALAPASYLLGALTWTQLGWILAGGVVLAMGLELVRLRSGLDWWIYQNLTREYEHEKIAGYALYMVGMAVVALVFPPAIGVPAMFMLAVGDPIGGYLGKGRETKSPLALGAVFSVCFLFALAFVSPVAAVFGALAATAADGYLLSVRGYIVDDNLTIPIGAAIAMWVGSTVI</sequence>
<proteinExistence type="predicted"/>
<keyword evidence="1" id="KW-0472">Membrane</keyword>
<dbReference type="GO" id="GO:0004143">
    <property type="term" value="F:ATP-dependent diacylglycerol kinase activity"/>
    <property type="evidence" value="ECO:0007669"/>
    <property type="project" value="InterPro"/>
</dbReference>
<organism evidence="2 3">
    <name type="scientific">Halalkalicoccus paucihalophilus</name>
    <dbReference type="NCBI Taxonomy" id="1008153"/>
    <lineage>
        <taxon>Archaea</taxon>
        <taxon>Methanobacteriati</taxon>
        <taxon>Methanobacteriota</taxon>
        <taxon>Stenosarchaea group</taxon>
        <taxon>Halobacteria</taxon>
        <taxon>Halobacteriales</taxon>
        <taxon>Halococcaceae</taxon>
        <taxon>Halalkalicoccus</taxon>
    </lineage>
</organism>
<dbReference type="PANTHER" id="PTHR31303">
    <property type="entry name" value="CTP-DEPENDENT DIACYLGLYCEROL KINASE 1"/>
    <property type="match status" value="1"/>
</dbReference>
<reference evidence="2 3" key="1">
    <citation type="submission" date="2016-02" db="EMBL/GenBank/DDBJ databases">
        <title>Genome sequence of Halalkalicoccus paucihalophilus DSM 24557.</title>
        <authorList>
            <person name="Poehlein A."/>
            <person name="Daniel R."/>
        </authorList>
    </citation>
    <scope>NUCLEOTIDE SEQUENCE [LARGE SCALE GENOMIC DNA]</scope>
    <source>
        <strain evidence="2 3">DSM 24557</strain>
    </source>
</reference>
<evidence type="ECO:0008006" key="4">
    <source>
        <dbReference type="Google" id="ProtNLM"/>
    </source>
</evidence>
<dbReference type="PATRIC" id="fig|1008153.3.peg.936"/>
<comment type="caution">
    <text evidence="2">The sequence shown here is derived from an EMBL/GenBank/DDBJ whole genome shotgun (WGS) entry which is preliminary data.</text>
</comment>
<evidence type="ECO:0000313" key="3">
    <source>
        <dbReference type="Proteomes" id="UP000075321"/>
    </source>
</evidence>
<dbReference type="EMBL" id="LTAZ01000003">
    <property type="protein sequence ID" value="KYH27040.1"/>
    <property type="molecule type" value="Genomic_DNA"/>
</dbReference>
<keyword evidence="1" id="KW-1133">Transmembrane helix</keyword>
<evidence type="ECO:0000313" key="2">
    <source>
        <dbReference type="EMBL" id="KYH27040.1"/>
    </source>
</evidence>
<dbReference type="InterPro" id="IPR037997">
    <property type="entry name" value="Dgk1-like"/>
</dbReference>
<feature type="transmembrane region" description="Helical" evidence="1">
    <location>
        <begin position="70"/>
        <end position="99"/>
    </location>
</feature>
<dbReference type="OrthoDB" id="213078at2157"/>
<evidence type="ECO:0000256" key="1">
    <source>
        <dbReference type="SAM" id="Phobius"/>
    </source>
</evidence>
<feature type="transmembrane region" description="Helical" evidence="1">
    <location>
        <begin position="119"/>
        <end position="149"/>
    </location>
</feature>
<name>A0A151AHP7_9EURY</name>
<feature type="transmembrane region" description="Helical" evidence="1">
    <location>
        <begin position="30"/>
        <end position="49"/>
    </location>
</feature>